<reference evidence="4" key="1">
    <citation type="submission" date="2018-07" db="EMBL/GenBank/DDBJ databases">
        <authorList>
            <consortium name="Genoscope - CEA"/>
            <person name="William W."/>
        </authorList>
    </citation>
    <scope>NUCLEOTIDE SEQUENCE</scope>
    <source>
        <strain evidence="4">IK1</strain>
    </source>
</reference>
<dbReference type="SUPFAM" id="SSF53271">
    <property type="entry name" value="PRTase-like"/>
    <property type="match status" value="1"/>
</dbReference>
<accession>A0A652ZVL9</accession>
<dbReference type="PANTHER" id="PTHR43363">
    <property type="entry name" value="HYPOXANTHINE PHOSPHORIBOSYLTRANSFERASE"/>
    <property type="match status" value="1"/>
</dbReference>
<dbReference type="InterPro" id="IPR029057">
    <property type="entry name" value="PRTase-like"/>
</dbReference>
<dbReference type="GO" id="GO:0016757">
    <property type="term" value="F:glycosyltransferase activity"/>
    <property type="evidence" value="ECO:0007669"/>
    <property type="project" value="UniProtKB-KW"/>
</dbReference>
<dbReference type="AlphaFoldDB" id="A0A652ZVL9"/>
<organism evidence="4">
    <name type="scientific">uncultured Spirochaetota bacterium</name>
    <dbReference type="NCBI Taxonomy" id="460511"/>
    <lineage>
        <taxon>Bacteria</taxon>
        <taxon>Pseudomonadati</taxon>
        <taxon>Spirochaetota</taxon>
        <taxon>environmental samples</taxon>
    </lineage>
</organism>
<dbReference type="InterPro" id="IPR000836">
    <property type="entry name" value="PRTase_dom"/>
</dbReference>
<keyword evidence="2 4" id="KW-0808">Transferase</keyword>
<evidence type="ECO:0000256" key="2">
    <source>
        <dbReference type="ARBA" id="ARBA00022679"/>
    </source>
</evidence>
<dbReference type="CDD" id="cd06223">
    <property type="entry name" value="PRTases_typeI"/>
    <property type="match status" value="1"/>
</dbReference>
<evidence type="ECO:0000256" key="1">
    <source>
        <dbReference type="ARBA" id="ARBA00022676"/>
    </source>
</evidence>
<name>A0A652ZVL9_9SPIR</name>
<feature type="domain" description="Phosphoribosyltransferase" evidence="3">
    <location>
        <begin position="40"/>
        <end position="176"/>
    </location>
</feature>
<dbReference type="PANTHER" id="PTHR43363:SF1">
    <property type="entry name" value="HYPOXANTHINE-GUANINE PHOSPHORIBOSYLTRANSFERASE"/>
    <property type="match status" value="1"/>
</dbReference>
<protein>
    <submittedName>
        <fullName evidence="4">Phosphoribosyl transferase domain protein</fullName>
    </submittedName>
</protein>
<gene>
    <name evidence="4" type="ORF">TRIP_E20005</name>
</gene>
<dbReference type="Gene3D" id="3.40.50.2020">
    <property type="match status" value="1"/>
</dbReference>
<proteinExistence type="predicted"/>
<sequence length="237" mass="27042">MPFGLFLPGSYSVSGPRALSLKGILFLKEVPMRKEFVPYDAIRNNAIKLAYRIYKDGFVPDVIYVSLRGGAYMGNVMSEYFKFIRGEERPVFYAAVVARSYVGVSSQESVKIDGWTYNPDFLRGGDRVLLVDDVYDSGRTINHLARVIMGRGLAREQVKIAVHDYKIREYLPDTQPFKPDYWCRKIEMLKPEDETWIHYMSHELVGLTGEEAQLHYISADPELAEPMRLVTGTPGTK</sequence>
<evidence type="ECO:0000259" key="3">
    <source>
        <dbReference type="Pfam" id="PF00156"/>
    </source>
</evidence>
<dbReference type="Pfam" id="PF00156">
    <property type="entry name" value="Pribosyltran"/>
    <property type="match status" value="1"/>
</dbReference>
<evidence type="ECO:0000313" key="4">
    <source>
        <dbReference type="EMBL" id="VBB39431.1"/>
    </source>
</evidence>
<keyword evidence="1" id="KW-0328">Glycosyltransferase</keyword>
<dbReference type="EMBL" id="UPXP01000012">
    <property type="protein sequence ID" value="VBB39431.1"/>
    <property type="molecule type" value="Genomic_DNA"/>
</dbReference>